<dbReference type="PANTHER" id="PTHR14248">
    <property type="entry name" value="CYCLIN Y, ISOFORM A"/>
    <property type="match status" value="1"/>
</dbReference>
<keyword evidence="2" id="KW-1133">Transmembrane helix</keyword>
<dbReference type="AlphaFoldDB" id="A0A6J3GYY9"/>
<evidence type="ECO:0000256" key="1">
    <source>
        <dbReference type="SAM" id="MobiDB-lite"/>
    </source>
</evidence>
<keyword evidence="2" id="KW-0472">Membrane</keyword>
<name>A0A6J3GYY9_SAPAP</name>
<evidence type="ECO:0000256" key="2">
    <source>
        <dbReference type="SAM" id="Phobius"/>
    </source>
</evidence>
<feature type="transmembrane region" description="Helical" evidence="2">
    <location>
        <begin position="128"/>
        <end position="149"/>
    </location>
</feature>
<evidence type="ECO:0000313" key="4">
    <source>
        <dbReference type="RefSeq" id="XP_032123146.1"/>
    </source>
</evidence>
<dbReference type="GeneID" id="116542375"/>
<keyword evidence="2" id="KW-0812">Transmembrane</keyword>
<protein>
    <submittedName>
        <fullName evidence="4">Cyclin-Y-like protein 2</fullName>
    </submittedName>
</protein>
<reference evidence="4" key="1">
    <citation type="submission" date="2025-08" db="UniProtKB">
        <authorList>
            <consortium name="RefSeq"/>
        </authorList>
    </citation>
    <scope>IDENTIFICATION</scope>
    <source>
        <tissue evidence="4">Blood</tissue>
    </source>
</reference>
<organism evidence="3 4">
    <name type="scientific">Sapajus apella</name>
    <name type="common">Brown-capped capuchin</name>
    <name type="synonym">Cebus apella</name>
    <dbReference type="NCBI Taxonomy" id="9515"/>
    <lineage>
        <taxon>Eukaryota</taxon>
        <taxon>Metazoa</taxon>
        <taxon>Chordata</taxon>
        <taxon>Craniata</taxon>
        <taxon>Vertebrata</taxon>
        <taxon>Euteleostomi</taxon>
        <taxon>Mammalia</taxon>
        <taxon>Eutheria</taxon>
        <taxon>Euarchontoglires</taxon>
        <taxon>Primates</taxon>
        <taxon>Haplorrhini</taxon>
        <taxon>Platyrrhini</taxon>
        <taxon>Cebidae</taxon>
        <taxon>Cebinae</taxon>
        <taxon>Sapajus</taxon>
    </lineage>
</organism>
<keyword evidence="3" id="KW-1185">Reference proteome</keyword>
<sequence>MRSQSVLLSLKSVRQQLEDTTAAGPSAAAVEPAELTVEAGEGRPVHDICDGEMPEDRALESNPSDHPEAKKYQADVWHWIYYLIKKRDADRTLGIFDERIFPLYQGEVPEEYFIYDPAHKMIFKFMRILFHAKGLNADLAIISLVRYFLFIKHL</sequence>
<proteinExistence type="predicted"/>
<dbReference type="Proteomes" id="UP000504640">
    <property type="component" value="Unplaced"/>
</dbReference>
<evidence type="ECO:0000313" key="3">
    <source>
        <dbReference type="Proteomes" id="UP000504640"/>
    </source>
</evidence>
<feature type="region of interest" description="Disordered" evidence="1">
    <location>
        <begin position="48"/>
        <end position="68"/>
    </location>
</feature>
<gene>
    <name evidence="4" type="primary">LOC116542375</name>
</gene>
<accession>A0A6J3GYY9</accession>
<dbReference type="RefSeq" id="XP_032123146.1">
    <property type="nucleotide sequence ID" value="XM_032267255.1"/>
</dbReference>